<dbReference type="Proteomes" id="UP001595629">
    <property type="component" value="Unassembled WGS sequence"/>
</dbReference>
<gene>
    <name evidence="1" type="ORF">ACFORG_15260</name>
</gene>
<evidence type="ECO:0000313" key="2">
    <source>
        <dbReference type="Proteomes" id="UP001595629"/>
    </source>
</evidence>
<comment type="caution">
    <text evidence="1">The sequence shown here is derived from an EMBL/GenBank/DDBJ whole genome shotgun (WGS) entry which is preliminary data.</text>
</comment>
<protein>
    <submittedName>
        <fullName evidence="1">Uncharacterized protein</fullName>
    </submittedName>
</protein>
<keyword evidence="2" id="KW-1185">Reference proteome</keyword>
<evidence type="ECO:0000313" key="1">
    <source>
        <dbReference type="EMBL" id="MFC3615123.1"/>
    </source>
</evidence>
<dbReference type="EMBL" id="JBHRXI010000016">
    <property type="protein sequence ID" value="MFC3615123.1"/>
    <property type="molecule type" value="Genomic_DNA"/>
</dbReference>
<dbReference type="RefSeq" id="WP_386736388.1">
    <property type="nucleotide sequence ID" value="NZ_JBHRXI010000016.1"/>
</dbReference>
<organism evidence="1 2">
    <name type="scientific">Lutimaribacter marinistellae</name>
    <dbReference type="NCBI Taxonomy" id="1820329"/>
    <lineage>
        <taxon>Bacteria</taxon>
        <taxon>Pseudomonadati</taxon>
        <taxon>Pseudomonadota</taxon>
        <taxon>Alphaproteobacteria</taxon>
        <taxon>Rhodobacterales</taxon>
        <taxon>Roseobacteraceae</taxon>
        <taxon>Lutimaribacter</taxon>
    </lineage>
</organism>
<name>A0ABV7TIV4_9RHOB</name>
<accession>A0ABV7TIV4</accession>
<sequence length="67" mass="7745">MQVRSSSWKRVQVFIRGQEAYRAGKPETFNPHPEGIIEGDDYLGPWANWRDGWRHAKAVAEFTAREG</sequence>
<reference evidence="2" key="1">
    <citation type="journal article" date="2019" name="Int. J. Syst. Evol. Microbiol.">
        <title>The Global Catalogue of Microorganisms (GCM) 10K type strain sequencing project: providing services to taxonomists for standard genome sequencing and annotation.</title>
        <authorList>
            <consortium name="The Broad Institute Genomics Platform"/>
            <consortium name="The Broad Institute Genome Sequencing Center for Infectious Disease"/>
            <person name="Wu L."/>
            <person name="Ma J."/>
        </authorList>
    </citation>
    <scope>NUCLEOTIDE SEQUENCE [LARGE SCALE GENOMIC DNA]</scope>
    <source>
        <strain evidence="2">KCTC 42911</strain>
    </source>
</reference>
<proteinExistence type="predicted"/>